<evidence type="ECO:0000313" key="2">
    <source>
        <dbReference type="Proteomes" id="UP000886520"/>
    </source>
</evidence>
<keyword evidence="2" id="KW-1185">Reference proteome</keyword>
<comment type="caution">
    <text evidence="1">The sequence shown here is derived from an EMBL/GenBank/DDBJ whole genome shotgun (WGS) entry which is preliminary data.</text>
</comment>
<organism evidence="1 2">
    <name type="scientific">Adiantum capillus-veneris</name>
    <name type="common">Maidenhair fern</name>
    <dbReference type="NCBI Taxonomy" id="13818"/>
    <lineage>
        <taxon>Eukaryota</taxon>
        <taxon>Viridiplantae</taxon>
        <taxon>Streptophyta</taxon>
        <taxon>Embryophyta</taxon>
        <taxon>Tracheophyta</taxon>
        <taxon>Polypodiopsida</taxon>
        <taxon>Polypodiidae</taxon>
        <taxon>Polypodiales</taxon>
        <taxon>Pteridineae</taxon>
        <taxon>Pteridaceae</taxon>
        <taxon>Vittarioideae</taxon>
        <taxon>Adiantum</taxon>
    </lineage>
</organism>
<gene>
    <name evidence="1" type="ORF">GOP47_0010799</name>
</gene>
<evidence type="ECO:0000313" key="1">
    <source>
        <dbReference type="EMBL" id="KAI5074838.1"/>
    </source>
</evidence>
<dbReference type="Proteomes" id="UP000886520">
    <property type="component" value="Chromosome 10"/>
</dbReference>
<protein>
    <submittedName>
        <fullName evidence="1">Uncharacterized protein</fullName>
    </submittedName>
</protein>
<dbReference type="EMBL" id="JABFUD020000010">
    <property type="protein sequence ID" value="KAI5074838.1"/>
    <property type="molecule type" value="Genomic_DNA"/>
</dbReference>
<name>A0A9D4UWJ2_ADICA</name>
<dbReference type="InterPro" id="IPR036691">
    <property type="entry name" value="Endo/exonu/phosph_ase_sf"/>
</dbReference>
<reference evidence="1" key="1">
    <citation type="submission" date="2021-01" db="EMBL/GenBank/DDBJ databases">
        <title>Adiantum capillus-veneris genome.</title>
        <authorList>
            <person name="Fang Y."/>
            <person name="Liao Q."/>
        </authorList>
    </citation>
    <scope>NUCLEOTIDE SEQUENCE</scope>
    <source>
        <strain evidence="1">H3</strain>
        <tissue evidence="1">Leaf</tissue>
    </source>
</reference>
<dbReference type="OrthoDB" id="1421278at2759"/>
<accession>A0A9D4UWJ2</accession>
<dbReference type="AlphaFoldDB" id="A0A9D4UWJ2"/>
<sequence>MRITTLCSEDKGVNPQGMALISMLTTWQLIALNGTGKYANSGTHTCYTSNKGMSVIDYVIVTYAAAHLIGKFTVGEISPNSDPTPLHVWLKVPNHLKRNEIKAETWSYKMQLPKKKDYATLLDQILTMNPIPSDITQTWDIFKHAMYEALEATMGKAHTKGKKVKGLPHNSWFDIECKEAKRSLRLAQKSMEDWSEAAKAYTTLKRQKRGKFELHREQEALALFKKDPKGQWSKIKGRKHEIYGDISPESMYAYVEKLYVHEEIKEMPMPTKETCIRNYLDADAHKGNMYTNKGDAHAHAHKGNMYTKLLGRRCGE</sequence>
<proteinExistence type="predicted"/>
<dbReference type="Gene3D" id="3.60.10.10">
    <property type="entry name" value="Endonuclease/exonuclease/phosphatase"/>
    <property type="match status" value="1"/>
</dbReference>